<dbReference type="PANTHER" id="PTHR33705:SF2">
    <property type="entry name" value="PHOSPHOCARRIER PROTEIN NPR"/>
    <property type="match status" value="1"/>
</dbReference>
<feature type="domain" description="HPr" evidence="4">
    <location>
        <begin position="1"/>
        <end position="86"/>
    </location>
</feature>
<dbReference type="AlphaFoldDB" id="A0A1M4SJ75"/>
<dbReference type="OrthoDB" id="9809047at2"/>
<dbReference type="InterPro" id="IPR000032">
    <property type="entry name" value="HPr-like"/>
</dbReference>
<dbReference type="PANTHER" id="PTHR33705">
    <property type="entry name" value="PHOSPHOCARRIER PROTEIN HPR"/>
    <property type="match status" value="1"/>
</dbReference>
<evidence type="ECO:0000256" key="3">
    <source>
        <dbReference type="ARBA" id="ARBA00022683"/>
    </source>
</evidence>
<proteinExistence type="predicted"/>
<keyword evidence="2" id="KW-0963">Cytoplasm</keyword>
<evidence type="ECO:0000313" key="6">
    <source>
        <dbReference type="Proteomes" id="UP000184088"/>
    </source>
</evidence>
<dbReference type="RefSeq" id="WP_073341091.1">
    <property type="nucleotide sequence ID" value="NZ_FQVH01000001.1"/>
</dbReference>
<dbReference type="GO" id="GO:0009401">
    <property type="term" value="P:phosphoenolpyruvate-dependent sugar phosphotransferase system"/>
    <property type="evidence" value="ECO:0007669"/>
    <property type="project" value="UniProtKB-KW"/>
</dbReference>
<dbReference type="InterPro" id="IPR050399">
    <property type="entry name" value="HPr"/>
</dbReference>
<evidence type="ECO:0000259" key="4">
    <source>
        <dbReference type="PROSITE" id="PS51350"/>
    </source>
</evidence>
<dbReference type="GO" id="GO:0005737">
    <property type="term" value="C:cytoplasm"/>
    <property type="evidence" value="ECO:0007669"/>
    <property type="project" value="UniProtKB-SubCell"/>
</dbReference>
<dbReference type="Proteomes" id="UP000184088">
    <property type="component" value="Unassembled WGS sequence"/>
</dbReference>
<dbReference type="EMBL" id="FQVH01000001">
    <property type="protein sequence ID" value="SHE32246.1"/>
    <property type="molecule type" value="Genomic_DNA"/>
</dbReference>
<dbReference type="PROSITE" id="PS51350">
    <property type="entry name" value="PTS_HPR_DOM"/>
    <property type="match status" value="1"/>
</dbReference>
<dbReference type="Pfam" id="PF00381">
    <property type="entry name" value="PTS-HPr"/>
    <property type="match status" value="1"/>
</dbReference>
<reference evidence="5 6" key="1">
    <citation type="submission" date="2016-11" db="EMBL/GenBank/DDBJ databases">
        <authorList>
            <person name="Jaros S."/>
            <person name="Januszkiewicz K."/>
            <person name="Wedrychowicz H."/>
        </authorList>
    </citation>
    <scope>NUCLEOTIDE SEQUENCE [LARGE SCALE GENOMIC DNA]</scope>
    <source>
        <strain evidence="5 6">DSM 17918</strain>
    </source>
</reference>
<organism evidence="5 6">
    <name type="scientific">Caldanaerobius fijiensis DSM 17918</name>
    <dbReference type="NCBI Taxonomy" id="1121256"/>
    <lineage>
        <taxon>Bacteria</taxon>
        <taxon>Bacillati</taxon>
        <taxon>Bacillota</taxon>
        <taxon>Clostridia</taxon>
        <taxon>Thermoanaerobacterales</taxon>
        <taxon>Thermoanaerobacteraceae</taxon>
        <taxon>Caldanaerobius</taxon>
    </lineage>
</organism>
<dbReference type="Gene3D" id="3.30.1340.10">
    <property type="entry name" value="HPr-like"/>
    <property type="match status" value="1"/>
</dbReference>
<dbReference type="STRING" id="1121256.SAMN02746089_00053"/>
<evidence type="ECO:0000256" key="1">
    <source>
        <dbReference type="ARBA" id="ARBA00004496"/>
    </source>
</evidence>
<dbReference type="PRINTS" id="PR00107">
    <property type="entry name" value="PHOSPHOCPHPR"/>
</dbReference>
<protein>
    <submittedName>
        <fullName evidence="5">Phosphocarrier protein</fullName>
    </submittedName>
</protein>
<dbReference type="SUPFAM" id="SSF55594">
    <property type="entry name" value="HPr-like"/>
    <property type="match status" value="1"/>
</dbReference>
<dbReference type="InterPro" id="IPR035895">
    <property type="entry name" value="HPr-like_sf"/>
</dbReference>
<keyword evidence="3" id="KW-0598">Phosphotransferase system</keyword>
<keyword evidence="6" id="KW-1185">Reference proteome</keyword>
<name>A0A1M4SJ75_9THEO</name>
<evidence type="ECO:0000313" key="5">
    <source>
        <dbReference type="EMBL" id="SHE32246.1"/>
    </source>
</evidence>
<gene>
    <name evidence="5" type="ORF">SAMN02746089_00053</name>
</gene>
<sequence length="86" mass="9682">MKSAEIIINIPNGFHARPIAEFIALAKEYKSHVELQYMDRKANGRSILSMLALRVPDGGKMKITVEGEDEDIAFDALCQLLKTYNE</sequence>
<comment type="subcellular location">
    <subcellularLocation>
        <location evidence="1">Cytoplasm</location>
    </subcellularLocation>
</comment>
<evidence type="ECO:0000256" key="2">
    <source>
        <dbReference type="ARBA" id="ARBA00022490"/>
    </source>
</evidence>
<accession>A0A1M4SJ75</accession>
<dbReference type="NCBIfam" id="TIGR01003">
    <property type="entry name" value="PTS_HPr_family"/>
    <property type="match status" value="1"/>
</dbReference>